<protein>
    <submittedName>
        <fullName evidence="1">Uncharacterized protein</fullName>
    </submittedName>
</protein>
<name>A0A165Y0H0_9AGAM</name>
<reference evidence="1 2" key="1">
    <citation type="journal article" date="2016" name="Mol. Biol. Evol.">
        <title>Comparative Genomics of Early-Diverging Mushroom-Forming Fungi Provides Insights into the Origins of Lignocellulose Decay Capabilities.</title>
        <authorList>
            <person name="Nagy L.G."/>
            <person name="Riley R."/>
            <person name="Tritt A."/>
            <person name="Adam C."/>
            <person name="Daum C."/>
            <person name="Floudas D."/>
            <person name="Sun H."/>
            <person name="Yadav J.S."/>
            <person name="Pangilinan J."/>
            <person name="Larsson K.H."/>
            <person name="Matsuura K."/>
            <person name="Barry K."/>
            <person name="Labutti K."/>
            <person name="Kuo R."/>
            <person name="Ohm R.A."/>
            <person name="Bhattacharya S.S."/>
            <person name="Shirouzu T."/>
            <person name="Yoshinaga Y."/>
            <person name="Martin F.M."/>
            <person name="Grigoriev I.V."/>
            <person name="Hibbett D.S."/>
        </authorList>
    </citation>
    <scope>NUCLEOTIDE SEQUENCE [LARGE SCALE GENOMIC DNA]</scope>
    <source>
        <strain evidence="1 2">CBS 109695</strain>
    </source>
</reference>
<evidence type="ECO:0000313" key="2">
    <source>
        <dbReference type="Proteomes" id="UP000076532"/>
    </source>
</evidence>
<organism evidence="1 2">
    <name type="scientific">Athelia psychrophila</name>
    <dbReference type="NCBI Taxonomy" id="1759441"/>
    <lineage>
        <taxon>Eukaryota</taxon>
        <taxon>Fungi</taxon>
        <taxon>Dikarya</taxon>
        <taxon>Basidiomycota</taxon>
        <taxon>Agaricomycotina</taxon>
        <taxon>Agaricomycetes</taxon>
        <taxon>Agaricomycetidae</taxon>
        <taxon>Atheliales</taxon>
        <taxon>Atheliaceae</taxon>
        <taxon>Athelia</taxon>
    </lineage>
</organism>
<evidence type="ECO:0000313" key="1">
    <source>
        <dbReference type="EMBL" id="KZP09079.1"/>
    </source>
</evidence>
<proteinExistence type="predicted"/>
<sequence length="147" mass="16557">MNGTYIVITLPLYGEAHIQIWDGWGHPTNVTFKSNKDNAAMDIPYLKKIMATTEEHYIDGKPLHYQERQMQVAHKKTVDDPESMLVKGTFQDLIDVANENYTAVFNVLDIPIGDSSGVNIPPSYLHITSEEYVLNPTKAMVGATDFR</sequence>
<gene>
    <name evidence="1" type="ORF">FIBSPDRAFT_900792</name>
</gene>
<keyword evidence="2" id="KW-1185">Reference proteome</keyword>
<accession>A0A165Y0H0</accession>
<dbReference type="AlphaFoldDB" id="A0A165Y0H0"/>
<dbReference type="Proteomes" id="UP000076532">
    <property type="component" value="Unassembled WGS sequence"/>
</dbReference>
<dbReference type="EMBL" id="KV417708">
    <property type="protein sequence ID" value="KZP09079.1"/>
    <property type="molecule type" value="Genomic_DNA"/>
</dbReference>
<dbReference type="OrthoDB" id="3270451at2759"/>